<dbReference type="InterPro" id="IPR016192">
    <property type="entry name" value="APOBEC/CMP_deaminase_Zn-bd"/>
</dbReference>
<accession>A0A5M3PYH0</accession>
<comment type="caution">
    <text evidence="4">The sequence shown here is derived from an EMBL/GenBank/DDBJ whole genome shotgun (WGS) entry which is preliminary data.</text>
</comment>
<dbReference type="SUPFAM" id="SSF53927">
    <property type="entry name" value="Cytidine deaminase-like"/>
    <property type="match status" value="1"/>
</dbReference>
<dbReference type="Gene3D" id="3.40.140.10">
    <property type="entry name" value="Cytidine Deaminase, domain 2"/>
    <property type="match status" value="1"/>
</dbReference>
<dbReference type="GO" id="GO:0008270">
    <property type="term" value="F:zinc ion binding"/>
    <property type="evidence" value="ECO:0007669"/>
    <property type="project" value="InterPro"/>
</dbReference>
<dbReference type="InterPro" id="IPR016193">
    <property type="entry name" value="Cytidine_deaminase-like"/>
</dbReference>
<dbReference type="Proteomes" id="UP000387223">
    <property type="component" value="Unassembled WGS sequence"/>
</dbReference>
<dbReference type="AlphaFoldDB" id="A0A5M3PYH0"/>
<dbReference type="PROSITE" id="PS00903">
    <property type="entry name" value="CYT_DCMP_DEAMINASES_1"/>
    <property type="match status" value="1"/>
</dbReference>
<evidence type="ECO:0000259" key="3">
    <source>
        <dbReference type="PROSITE" id="PS51747"/>
    </source>
</evidence>
<feature type="domain" description="CMP/dCMP-type deaminase" evidence="3">
    <location>
        <begin position="8"/>
        <end position="135"/>
    </location>
</feature>
<evidence type="ECO:0000313" key="5">
    <source>
        <dbReference type="Proteomes" id="UP000387223"/>
    </source>
</evidence>
<dbReference type="PROSITE" id="PS51747">
    <property type="entry name" value="CYT_DCMP_DEAMINASES_2"/>
    <property type="match status" value="1"/>
</dbReference>
<dbReference type="Pfam" id="PF00383">
    <property type="entry name" value="dCMP_cyt_deam_1"/>
    <property type="match status" value="1"/>
</dbReference>
<evidence type="ECO:0000313" key="4">
    <source>
        <dbReference type="EMBL" id="GBO87826.1"/>
    </source>
</evidence>
<dbReference type="GO" id="GO:0006152">
    <property type="term" value="P:purine nucleoside catabolic process"/>
    <property type="evidence" value="ECO:0007669"/>
    <property type="project" value="TreeGrafter"/>
</dbReference>
<keyword evidence="1" id="KW-0479">Metal-binding</keyword>
<protein>
    <recommendedName>
        <fullName evidence="3">CMP/dCMP-type deaminase domain-containing protein</fullName>
    </recommendedName>
</protein>
<dbReference type="RefSeq" id="WP_153637193.1">
    <property type="nucleotide sequence ID" value="NZ_BGZI01000006.1"/>
</dbReference>
<sequence>MRDRIDEERLATCGESAIDLAISNVKAGGLPFSAVIVNQSGNVVGKGVNQVAEHLDCTAHAEIQAIRDASRKEQGVSLKGATLIASGEPCALCYMAIRMAGIRNVRIVADRYEARDNGFDYLWTYQYLNPALLDELDVVTLVNDRKLLPFKMANRKLSDQGE</sequence>
<dbReference type="InterPro" id="IPR002125">
    <property type="entry name" value="CMP_dCMP_dom"/>
</dbReference>
<dbReference type="PANTHER" id="PTHR11079">
    <property type="entry name" value="CYTOSINE DEAMINASE FAMILY MEMBER"/>
    <property type="match status" value="1"/>
</dbReference>
<organism evidence="4 5">
    <name type="scientific">Marinobacter salsuginis</name>
    <dbReference type="NCBI Taxonomy" id="418719"/>
    <lineage>
        <taxon>Bacteria</taxon>
        <taxon>Pseudomonadati</taxon>
        <taxon>Pseudomonadota</taxon>
        <taxon>Gammaproteobacteria</taxon>
        <taxon>Pseudomonadales</taxon>
        <taxon>Marinobacteraceae</taxon>
        <taxon>Marinobacter</taxon>
    </lineage>
</organism>
<dbReference type="PANTHER" id="PTHR11079:SF161">
    <property type="entry name" value="CMP_DCMP-TYPE DEAMINASE DOMAIN-CONTAINING PROTEIN"/>
    <property type="match status" value="1"/>
</dbReference>
<keyword evidence="2" id="KW-0862">Zinc</keyword>
<evidence type="ECO:0000256" key="1">
    <source>
        <dbReference type="ARBA" id="ARBA00022723"/>
    </source>
</evidence>
<dbReference type="CDD" id="cd01285">
    <property type="entry name" value="nucleoside_deaminase"/>
    <property type="match status" value="1"/>
</dbReference>
<name>A0A5M3PYH0_9GAMM</name>
<reference evidence="4 5" key="1">
    <citation type="journal article" date="2019" name="J. Gen. Appl. Microbiol.">
        <title>Aerobic degradation of cis-dichloroethene by the marine bacterium Marinobacter salsuginis strain 5N-3.</title>
        <authorList>
            <person name="Inoue Y."/>
            <person name="Fukunaga Y."/>
            <person name="Katsumata H."/>
            <person name="Ohji S."/>
            <person name="Hosoyama A."/>
            <person name="Mori K."/>
            <person name="Ando K."/>
        </authorList>
    </citation>
    <scope>NUCLEOTIDE SEQUENCE [LARGE SCALE GENOMIC DNA]</scope>
    <source>
        <strain evidence="4 5">NBRC 109114</strain>
    </source>
</reference>
<dbReference type="GO" id="GO:0047974">
    <property type="term" value="F:guanosine deaminase activity"/>
    <property type="evidence" value="ECO:0007669"/>
    <property type="project" value="TreeGrafter"/>
</dbReference>
<dbReference type="EMBL" id="BGZI01000006">
    <property type="protein sequence ID" value="GBO87826.1"/>
    <property type="molecule type" value="Genomic_DNA"/>
</dbReference>
<evidence type="ECO:0000256" key="2">
    <source>
        <dbReference type="ARBA" id="ARBA00022833"/>
    </source>
</evidence>
<proteinExistence type="predicted"/>
<gene>
    <name evidence="4" type="ORF">MSSD14B_14940</name>
</gene>